<dbReference type="eggNOG" id="arCOG08985">
    <property type="taxonomic scope" value="Archaea"/>
</dbReference>
<dbReference type="PATRIC" id="fig|1227484.4.peg.1909"/>
<keyword evidence="2" id="KW-1185">Reference proteome</keyword>
<evidence type="ECO:0000313" key="2">
    <source>
        <dbReference type="Proteomes" id="UP000011514"/>
    </source>
</evidence>
<comment type="caution">
    <text evidence="1">The sequence shown here is derived from an EMBL/GenBank/DDBJ whole genome shotgun (WGS) entry which is preliminary data.</text>
</comment>
<proteinExistence type="predicted"/>
<protein>
    <submittedName>
        <fullName evidence="1">Uncharacterized protein</fullName>
    </submittedName>
</protein>
<dbReference type="OrthoDB" id="328941at2157"/>
<accession>M0DSS4</accession>
<reference evidence="1 2" key="1">
    <citation type="journal article" date="2014" name="PLoS Genet.">
        <title>Phylogenetically driven sequencing of extremely halophilic archaea reveals strategies for static and dynamic osmo-response.</title>
        <authorList>
            <person name="Becker E.A."/>
            <person name="Seitzer P.M."/>
            <person name="Tritt A."/>
            <person name="Larsen D."/>
            <person name="Krusor M."/>
            <person name="Yao A.I."/>
            <person name="Wu D."/>
            <person name="Madern D."/>
            <person name="Eisen J.A."/>
            <person name="Darling A.E."/>
            <person name="Facciotti M.T."/>
        </authorList>
    </citation>
    <scope>NUCLEOTIDE SEQUENCE [LARGE SCALE GENOMIC DNA]</scope>
    <source>
        <strain evidence="1 2">DSM 1137</strain>
    </source>
</reference>
<dbReference type="AlphaFoldDB" id="M0DSS4"/>
<name>M0DSS4_9EURY</name>
<dbReference type="EMBL" id="AOJE01000056">
    <property type="protein sequence ID" value="ELZ38541.1"/>
    <property type="molecule type" value="Genomic_DNA"/>
</dbReference>
<organism evidence="1 2">
    <name type="scientific">Halorubrum saccharovorum DSM 1137</name>
    <dbReference type="NCBI Taxonomy" id="1227484"/>
    <lineage>
        <taxon>Archaea</taxon>
        <taxon>Methanobacteriati</taxon>
        <taxon>Methanobacteriota</taxon>
        <taxon>Stenosarchaea group</taxon>
        <taxon>Halobacteria</taxon>
        <taxon>Halobacteriales</taxon>
        <taxon>Haloferacaceae</taxon>
        <taxon>Halorubrum</taxon>
    </lineage>
</organism>
<sequence length="429" mass="49302">MNVIEYGLGDQRRAEVYVNRLMRYLLDPTEPHGMGTDFLAAFLQELPDTAEFDEDTLDLSDVRVTEQVPIKDESDPDASIGYADLVLDIPNEWFLLVELKFSAEETGTEFYSQATHVDDVAVDGYASGQYYLFIHQHDRPQASSDTFANQSWRSFVREVLDPFITENALRYPQRTTTQLHDLRDDLQSITNMTTRSAADEEKIALYLEHIDAIEDVQAAFDDAWESYATSWGRDVAQVLETTEDAITRLEGEHFPEVRVARTDCDDERWIFRANGGDWQHVFKHGWYKHETSLENLADRADGSNDLRIGFYHRMERNRDLATRDHTLKFNFRNMGSNPTAFRDIYAELFYDHQSEFEALLADTEGLVTGNKLTLIEATYDIPVDSHENYFAAYTAALHEAFVDLICTEPELIQLMGATFERAVSEYQSP</sequence>
<evidence type="ECO:0000313" key="1">
    <source>
        <dbReference type="EMBL" id="ELZ38541.1"/>
    </source>
</evidence>
<dbReference type="Proteomes" id="UP000011514">
    <property type="component" value="Unassembled WGS sequence"/>
</dbReference>
<gene>
    <name evidence="1" type="ORF">C471_09605</name>
</gene>